<dbReference type="Proteomes" id="UP000626844">
    <property type="component" value="Unassembled WGS sequence"/>
</dbReference>
<comment type="caution">
    <text evidence="3">The sequence shown here is derived from an EMBL/GenBank/DDBJ whole genome shotgun (WGS) entry which is preliminary data.</text>
</comment>
<gene>
    <name evidence="3" type="ORF">IC621_09585</name>
</gene>
<dbReference type="EMBL" id="JACXAI010000010">
    <property type="protein sequence ID" value="MBD1380481.1"/>
    <property type="molecule type" value="Genomic_DNA"/>
</dbReference>
<organism evidence="3 4">
    <name type="scientific">Metabacillus arenae</name>
    <dbReference type="NCBI Taxonomy" id="2771434"/>
    <lineage>
        <taxon>Bacteria</taxon>
        <taxon>Bacillati</taxon>
        <taxon>Bacillota</taxon>
        <taxon>Bacilli</taxon>
        <taxon>Bacillales</taxon>
        <taxon>Bacillaceae</taxon>
        <taxon>Metabacillus</taxon>
    </lineage>
</organism>
<dbReference type="AlphaFoldDB" id="A0A926NME0"/>
<dbReference type="Gene3D" id="3.20.20.190">
    <property type="entry name" value="Phosphatidylinositol (PI) phosphodiesterase"/>
    <property type="match status" value="1"/>
</dbReference>
<dbReference type="InterPro" id="IPR017946">
    <property type="entry name" value="PLC-like_Pdiesterase_TIM-brl"/>
</dbReference>
<keyword evidence="2" id="KW-0732">Signal</keyword>
<protein>
    <recommendedName>
        <fullName evidence="1">Altered inheritance of mitochondria protein 6</fullName>
    </recommendedName>
</protein>
<dbReference type="PANTHER" id="PTHR31571">
    <property type="entry name" value="ALTERED INHERITANCE OF MITOCHONDRIA PROTEIN 6"/>
    <property type="match status" value="1"/>
</dbReference>
<dbReference type="GO" id="GO:0006629">
    <property type="term" value="P:lipid metabolic process"/>
    <property type="evidence" value="ECO:0007669"/>
    <property type="project" value="InterPro"/>
</dbReference>
<name>A0A926NME0_9BACI</name>
<evidence type="ECO:0000313" key="4">
    <source>
        <dbReference type="Proteomes" id="UP000626844"/>
    </source>
</evidence>
<feature type="signal peptide" evidence="2">
    <location>
        <begin position="1"/>
        <end position="22"/>
    </location>
</feature>
<feature type="chain" id="PRO_5038669671" description="Altered inheritance of mitochondria protein 6" evidence="2">
    <location>
        <begin position="23"/>
        <end position="293"/>
    </location>
</feature>
<proteinExistence type="predicted"/>
<evidence type="ECO:0000256" key="1">
    <source>
        <dbReference type="ARBA" id="ARBA00014286"/>
    </source>
</evidence>
<dbReference type="CDD" id="cd08577">
    <property type="entry name" value="PI-PLCc_GDPD_SF_unchar3"/>
    <property type="match status" value="1"/>
</dbReference>
<dbReference type="InterPro" id="IPR051236">
    <property type="entry name" value="HAT_RTT109-like"/>
</dbReference>
<sequence length="293" mass="33397">MVFIFTIVLAVFASSFTQVSTAKPQSKTSNQESALPLAKAHAHNDYEHSRPLQDALSHGFTSVEADVWLVDGKLLIAHDREDVRSERTLQSLYLKPLMERVKNNHRSVYPNYKHDFILWIDIKSADEATYRAIHKQLRKYQRMLTKFTPAGVKPGAVTVYISGNRPRDLMENQPVRYAAYDGRMSDLGSGTANEFMPVISDNWTKHFSWNGEGEMPVEEREKLNTIVSTAHANNQKVRFWATPDIPSPQREAIWHELLKAGVDFINTDDLGGLQQFLTEHDPQPSQPPITWKP</sequence>
<dbReference type="Pfam" id="PF13653">
    <property type="entry name" value="GDPD_2"/>
    <property type="match status" value="1"/>
</dbReference>
<keyword evidence="4" id="KW-1185">Reference proteome</keyword>
<dbReference type="PANTHER" id="PTHR31571:SF1">
    <property type="entry name" value="ALTERED INHERITANCE OF MITOCHONDRIA PROTEIN 6"/>
    <property type="match status" value="1"/>
</dbReference>
<dbReference type="InterPro" id="IPR039559">
    <property type="entry name" value="AIM6_PI-PLC-like_dom"/>
</dbReference>
<dbReference type="SUPFAM" id="SSF51695">
    <property type="entry name" value="PLC-like phosphodiesterases"/>
    <property type="match status" value="1"/>
</dbReference>
<accession>A0A926NME0</accession>
<dbReference type="GO" id="GO:0008081">
    <property type="term" value="F:phosphoric diester hydrolase activity"/>
    <property type="evidence" value="ECO:0007669"/>
    <property type="project" value="InterPro"/>
</dbReference>
<evidence type="ECO:0000313" key="3">
    <source>
        <dbReference type="EMBL" id="MBD1380481.1"/>
    </source>
</evidence>
<evidence type="ECO:0000256" key="2">
    <source>
        <dbReference type="SAM" id="SignalP"/>
    </source>
</evidence>
<dbReference type="RefSeq" id="WP_191158164.1">
    <property type="nucleotide sequence ID" value="NZ_JACXAI010000010.1"/>
</dbReference>
<reference evidence="3" key="1">
    <citation type="submission" date="2020-09" db="EMBL/GenBank/DDBJ databases">
        <title>A novel bacterium of genus Bacillus, isolated from South China Sea.</title>
        <authorList>
            <person name="Huang H."/>
            <person name="Mo K."/>
            <person name="Hu Y."/>
        </authorList>
    </citation>
    <scope>NUCLEOTIDE SEQUENCE</scope>
    <source>
        <strain evidence="3">IB182487</strain>
    </source>
</reference>